<reference evidence="2 3" key="1">
    <citation type="submission" date="2018-03" db="EMBL/GenBank/DDBJ databases">
        <title>Whole genome sequencing of Histamine producing bacteria.</title>
        <authorList>
            <person name="Butler K."/>
        </authorList>
    </citation>
    <scope>NUCLEOTIDE SEQUENCE [LARGE SCALE GENOMIC DNA]</scope>
    <source>
        <strain evidence="2 3">ATCC 33979</strain>
    </source>
</reference>
<dbReference type="Proteomes" id="UP000240410">
    <property type="component" value="Unassembled WGS sequence"/>
</dbReference>
<comment type="caution">
    <text evidence="2">The sequence shown here is derived from an EMBL/GenBank/DDBJ whole genome shotgun (WGS) entry which is preliminary data.</text>
</comment>
<gene>
    <name evidence="2" type="ORF">CTM89_12400</name>
</gene>
<evidence type="ECO:0000313" key="3">
    <source>
        <dbReference type="Proteomes" id="UP000240410"/>
    </source>
</evidence>
<evidence type="ECO:0000313" key="2">
    <source>
        <dbReference type="EMBL" id="PSV89170.1"/>
    </source>
</evidence>
<feature type="compositionally biased region" description="Gly residues" evidence="1">
    <location>
        <begin position="299"/>
        <end position="320"/>
    </location>
</feature>
<organism evidence="2 3">
    <name type="scientific">Photobacterium leiognathi</name>
    <dbReference type="NCBI Taxonomy" id="553611"/>
    <lineage>
        <taxon>Bacteria</taxon>
        <taxon>Pseudomonadati</taxon>
        <taxon>Pseudomonadota</taxon>
        <taxon>Gammaproteobacteria</taxon>
        <taxon>Vibrionales</taxon>
        <taxon>Vibrionaceae</taxon>
        <taxon>Photobacterium</taxon>
    </lineage>
</organism>
<proteinExistence type="predicted"/>
<feature type="region of interest" description="Disordered" evidence="1">
    <location>
        <begin position="274"/>
        <end position="320"/>
    </location>
</feature>
<dbReference type="AlphaFoldDB" id="A0A2T3M947"/>
<dbReference type="EMBL" id="PYOJ01000014">
    <property type="protein sequence ID" value="PSV89170.1"/>
    <property type="molecule type" value="Genomic_DNA"/>
</dbReference>
<dbReference type="PROSITE" id="PS51257">
    <property type="entry name" value="PROKAR_LIPOPROTEIN"/>
    <property type="match status" value="1"/>
</dbReference>
<name>A0A2T3M947_PHOLE</name>
<evidence type="ECO:0000256" key="1">
    <source>
        <dbReference type="SAM" id="MobiDB-lite"/>
    </source>
</evidence>
<accession>A0A2T3M947</accession>
<sequence length="320" mass="33104">MKIKLLSTIIAGVIIAGCGSDNNNDVSVPKTKTTSVQAYDGAVNGMVATHTCGDEKGTTKTKTDGYGKVTVSSDSFAENPEQCSVILRVPEGSKAFDMSNGKDMSKVVYSIPEGLLVSGQKVAATPFTSLIAKTMASTDDSDVKTAMDAVFTQLGLDSSLTEEEKLGLLTDPDATLEKLDPAIMQDVVAKTMVLSDVLVAQKDNENLLLEDIATVTTTIAADLVQKNPEFPTQKVNGVDKPIYVDLTTELAKEDVFNEAVSGEVPAEIAKKTNAENIIVGEELDPANPPVNPNPDEDGGTGGTGGGTGGGDGSSGGGNGN</sequence>
<dbReference type="OrthoDB" id="5878635at2"/>
<protein>
    <submittedName>
        <fullName evidence="2">Uncharacterized protein</fullName>
    </submittedName>
</protein>
<dbReference type="RefSeq" id="WP_045067997.1">
    <property type="nucleotide sequence ID" value="NZ_JZSL01000001.1"/>
</dbReference>